<gene>
    <name evidence="3" type="ORF">NC998_26870</name>
</gene>
<dbReference type="InterPro" id="IPR027417">
    <property type="entry name" value="P-loop_NTPase"/>
</dbReference>
<feature type="compositionally biased region" description="Basic residues" evidence="1">
    <location>
        <begin position="273"/>
        <end position="289"/>
    </location>
</feature>
<dbReference type="CDD" id="cd02042">
    <property type="entry name" value="ParAB_family"/>
    <property type="match status" value="1"/>
</dbReference>
<organism evidence="3 4">
    <name type="scientific">Trichocoleus desertorum GB2-A4</name>
    <dbReference type="NCBI Taxonomy" id="2933944"/>
    <lineage>
        <taxon>Bacteria</taxon>
        <taxon>Bacillati</taxon>
        <taxon>Cyanobacteriota</taxon>
        <taxon>Cyanophyceae</taxon>
        <taxon>Leptolyngbyales</taxon>
        <taxon>Trichocoleusaceae</taxon>
        <taxon>Trichocoleus</taxon>
    </lineage>
</organism>
<feature type="domain" description="AAA" evidence="2">
    <location>
        <begin position="4"/>
        <end position="184"/>
    </location>
</feature>
<evidence type="ECO:0000259" key="2">
    <source>
        <dbReference type="Pfam" id="PF13614"/>
    </source>
</evidence>
<sequence>MAVITSIFNQAGGVAKSTLTLNLGHILSQAGQKVLLVDFDPQGSLTIFAGFEPWDLPVTVYDTLMGNYSTQEALISVLEQAIVSAHNMDLLPANRRLGKAELELFTALNRERKLAAMLDPLRDRYDWILIDCPPSLGLLSVSALTASNGVLVPVETEYKSWIGTDLLLETIALVRREINPDLSIFGFIPTKHARTKSQHQRVLKAMREQLAAVGTVFDPIPNATAFADASEAGQPLMVYDRRHAALQSLQTLADSLLATHTRVGKPVEPMPTGKKKTSPHNSSKTKVKL</sequence>
<evidence type="ECO:0000256" key="1">
    <source>
        <dbReference type="SAM" id="MobiDB-lite"/>
    </source>
</evidence>
<dbReference type="RefSeq" id="WP_190441916.1">
    <property type="nucleotide sequence ID" value="NZ_JAMPKM010000041.1"/>
</dbReference>
<proteinExistence type="predicted"/>
<dbReference type="InterPro" id="IPR050678">
    <property type="entry name" value="DNA_Partitioning_ATPase"/>
</dbReference>
<comment type="caution">
    <text evidence="3">The sequence shown here is derived from an EMBL/GenBank/DDBJ whole genome shotgun (WGS) entry which is preliminary data.</text>
</comment>
<name>A0ABV0JG01_9CYAN</name>
<feature type="region of interest" description="Disordered" evidence="1">
    <location>
        <begin position="261"/>
        <end position="289"/>
    </location>
</feature>
<dbReference type="Proteomes" id="UP001464891">
    <property type="component" value="Unassembled WGS sequence"/>
</dbReference>
<dbReference type="SUPFAM" id="SSF52540">
    <property type="entry name" value="P-loop containing nucleoside triphosphate hydrolases"/>
    <property type="match status" value="1"/>
</dbReference>
<keyword evidence="4" id="KW-1185">Reference proteome</keyword>
<dbReference type="PANTHER" id="PTHR13696:SF99">
    <property type="entry name" value="COBYRINIC ACID AC-DIAMIDE SYNTHASE"/>
    <property type="match status" value="1"/>
</dbReference>
<dbReference type="EMBL" id="JAMPKM010000041">
    <property type="protein sequence ID" value="MEP0820717.1"/>
    <property type="molecule type" value="Genomic_DNA"/>
</dbReference>
<dbReference type="Pfam" id="PF13614">
    <property type="entry name" value="AAA_31"/>
    <property type="match status" value="1"/>
</dbReference>
<reference evidence="3 4" key="1">
    <citation type="submission" date="2022-04" db="EMBL/GenBank/DDBJ databases">
        <title>Positive selection, recombination, and allopatry shape intraspecific diversity of widespread and dominant cyanobacteria.</title>
        <authorList>
            <person name="Wei J."/>
            <person name="Shu W."/>
            <person name="Hu C."/>
        </authorList>
    </citation>
    <scope>NUCLEOTIDE SEQUENCE [LARGE SCALE GENOMIC DNA]</scope>
    <source>
        <strain evidence="3 4">GB2-A4</strain>
    </source>
</reference>
<protein>
    <submittedName>
        <fullName evidence="3">AAA family ATPase</fullName>
    </submittedName>
</protein>
<evidence type="ECO:0000313" key="4">
    <source>
        <dbReference type="Proteomes" id="UP001464891"/>
    </source>
</evidence>
<dbReference type="InterPro" id="IPR025669">
    <property type="entry name" value="AAA_dom"/>
</dbReference>
<evidence type="ECO:0000313" key="3">
    <source>
        <dbReference type="EMBL" id="MEP0820717.1"/>
    </source>
</evidence>
<accession>A0ABV0JG01</accession>
<dbReference type="Gene3D" id="3.40.50.300">
    <property type="entry name" value="P-loop containing nucleotide triphosphate hydrolases"/>
    <property type="match status" value="1"/>
</dbReference>
<dbReference type="PANTHER" id="PTHR13696">
    <property type="entry name" value="P-LOOP CONTAINING NUCLEOSIDE TRIPHOSPHATE HYDROLASE"/>
    <property type="match status" value="1"/>
</dbReference>